<protein>
    <submittedName>
        <fullName evidence="2">Uncharacterized protein</fullName>
    </submittedName>
</protein>
<organism evidence="2 3">
    <name type="scientific">Mytilus galloprovincialis</name>
    <name type="common">Mediterranean mussel</name>
    <dbReference type="NCBI Taxonomy" id="29158"/>
    <lineage>
        <taxon>Eukaryota</taxon>
        <taxon>Metazoa</taxon>
        <taxon>Spiralia</taxon>
        <taxon>Lophotrochozoa</taxon>
        <taxon>Mollusca</taxon>
        <taxon>Bivalvia</taxon>
        <taxon>Autobranchia</taxon>
        <taxon>Pteriomorphia</taxon>
        <taxon>Mytilida</taxon>
        <taxon>Mytiloidea</taxon>
        <taxon>Mytilidae</taxon>
        <taxon>Mytilinae</taxon>
        <taxon>Mytilus</taxon>
    </lineage>
</organism>
<accession>A0A8B6EIU6</accession>
<keyword evidence="3" id="KW-1185">Reference proteome</keyword>
<evidence type="ECO:0000313" key="3">
    <source>
        <dbReference type="Proteomes" id="UP000596742"/>
    </source>
</evidence>
<feature type="region of interest" description="Disordered" evidence="1">
    <location>
        <begin position="1"/>
        <end position="71"/>
    </location>
</feature>
<feature type="compositionally biased region" description="Polar residues" evidence="1">
    <location>
        <begin position="42"/>
        <end position="71"/>
    </location>
</feature>
<name>A0A8B6EIU6_MYTGA</name>
<dbReference type="EMBL" id="UYJE01005129">
    <property type="protein sequence ID" value="VDI34194.1"/>
    <property type="molecule type" value="Genomic_DNA"/>
</dbReference>
<proteinExistence type="predicted"/>
<feature type="compositionally biased region" description="Basic residues" evidence="1">
    <location>
        <begin position="1"/>
        <end position="19"/>
    </location>
</feature>
<feature type="non-terminal residue" evidence="2">
    <location>
        <position position="111"/>
    </location>
</feature>
<comment type="caution">
    <text evidence="2">The sequence shown here is derived from an EMBL/GenBank/DDBJ whole genome shotgun (WGS) entry which is preliminary data.</text>
</comment>
<evidence type="ECO:0000313" key="2">
    <source>
        <dbReference type="EMBL" id="VDI34194.1"/>
    </source>
</evidence>
<dbReference type="Proteomes" id="UP000596742">
    <property type="component" value="Unassembled WGS sequence"/>
</dbReference>
<dbReference type="OrthoDB" id="6149021at2759"/>
<sequence>MPRGKTVARGKGVKRRRTARVTDNDRTAALSQTEHDVVPPRTQITTSNASGPSTTFNSSVDLPNNEESYSQTINEQGVVLDSLLDNPMTVDNEDQVLIQGQLSDSSDQLST</sequence>
<feature type="region of interest" description="Disordered" evidence="1">
    <location>
        <begin position="91"/>
        <end position="111"/>
    </location>
</feature>
<dbReference type="AlphaFoldDB" id="A0A8B6EIU6"/>
<gene>
    <name evidence="2" type="ORF">MGAL_10B066917</name>
</gene>
<evidence type="ECO:0000256" key="1">
    <source>
        <dbReference type="SAM" id="MobiDB-lite"/>
    </source>
</evidence>
<reference evidence="2" key="1">
    <citation type="submission" date="2018-11" db="EMBL/GenBank/DDBJ databases">
        <authorList>
            <person name="Alioto T."/>
            <person name="Alioto T."/>
        </authorList>
    </citation>
    <scope>NUCLEOTIDE SEQUENCE</scope>
</reference>
<feature type="compositionally biased region" description="Low complexity" evidence="1">
    <location>
        <begin position="101"/>
        <end position="111"/>
    </location>
</feature>